<proteinExistence type="predicted"/>
<evidence type="ECO:0000313" key="2">
    <source>
        <dbReference type="EMBL" id="TCK75924.1"/>
    </source>
</evidence>
<dbReference type="InterPro" id="IPR043964">
    <property type="entry name" value="P-loop_TraG"/>
</dbReference>
<accession>A0A4R1LCK8</accession>
<reference evidence="2 3" key="1">
    <citation type="submission" date="2019-03" db="EMBL/GenBank/DDBJ databases">
        <title>Genomic Encyclopedia of Type Strains, Phase IV (KMG-IV): sequencing the most valuable type-strain genomes for metagenomic binning, comparative biology and taxonomic classification.</title>
        <authorList>
            <person name="Goeker M."/>
        </authorList>
    </citation>
    <scope>NUCLEOTIDE SEQUENCE [LARGE SCALE GENOMIC DNA]</scope>
    <source>
        <strain evidence="2 3">DSM 103428</strain>
    </source>
</reference>
<dbReference type="Proteomes" id="UP000295210">
    <property type="component" value="Unassembled WGS sequence"/>
</dbReference>
<dbReference type="AlphaFoldDB" id="A0A4R1LCK8"/>
<organism evidence="2 3">
    <name type="scientific">Acidipila rosea</name>
    <dbReference type="NCBI Taxonomy" id="768535"/>
    <lineage>
        <taxon>Bacteria</taxon>
        <taxon>Pseudomonadati</taxon>
        <taxon>Acidobacteriota</taxon>
        <taxon>Terriglobia</taxon>
        <taxon>Terriglobales</taxon>
        <taxon>Acidobacteriaceae</taxon>
        <taxon>Acidipila</taxon>
    </lineage>
</organism>
<evidence type="ECO:0000259" key="1">
    <source>
        <dbReference type="Pfam" id="PF19044"/>
    </source>
</evidence>
<dbReference type="RefSeq" id="WP_131992278.1">
    <property type="nucleotide sequence ID" value="NZ_SMGK01000001.1"/>
</dbReference>
<dbReference type="SUPFAM" id="SSF52540">
    <property type="entry name" value="P-loop containing nucleoside triphosphate hydrolases"/>
    <property type="match status" value="1"/>
</dbReference>
<dbReference type="Gene3D" id="3.40.50.300">
    <property type="entry name" value="P-loop containing nucleotide triphosphate hydrolases"/>
    <property type="match status" value="1"/>
</dbReference>
<comment type="caution">
    <text evidence="2">The sequence shown here is derived from an EMBL/GenBank/DDBJ whole genome shotgun (WGS) entry which is preliminary data.</text>
</comment>
<evidence type="ECO:0000313" key="3">
    <source>
        <dbReference type="Proteomes" id="UP000295210"/>
    </source>
</evidence>
<dbReference type="OrthoDB" id="9816422at2"/>
<gene>
    <name evidence="2" type="ORF">C7378_0926</name>
</gene>
<dbReference type="InterPro" id="IPR027417">
    <property type="entry name" value="P-loop_NTPase"/>
</dbReference>
<dbReference type="InterPro" id="IPR051162">
    <property type="entry name" value="T4SS_component"/>
</dbReference>
<keyword evidence="3" id="KW-1185">Reference proteome</keyword>
<feature type="domain" description="TraG P-loop" evidence="1">
    <location>
        <begin position="469"/>
        <end position="536"/>
    </location>
</feature>
<dbReference type="PANTHER" id="PTHR30121">
    <property type="entry name" value="UNCHARACTERIZED PROTEIN YJGR-RELATED"/>
    <property type="match status" value="1"/>
</dbReference>
<dbReference type="PANTHER" id="PTHR30121:SF12">
    <property type="entry name" value="TYPE IV SECRETION SYSTEM PROTEIN CAGE"/>
    <property type="match status" value="1"/>
</dbReference>
<dbReference type="Pfam" id="PF19044">
    <property type="entry name" value="P-loop_TraG"/>
    <property type="match status" value="1"/>
</dbReference>
<protein>
    <submittedName>
        <fullName evidence="2">Type IV secretion system protein VirB4</fullName>
    </submittedName>
</protein>
<sequence length="828" mass="94880">MLRIDKVIQPWKDAAALCDHLNLYGFWNDTAFLTKSGDLGMVLHVTGVDYESLDHGQQEYAVKRLEAALKLFGPGFHVYQYLFKTNRPQIPFAKYDDPIVQTSQDRRRQFFEDKADRLFEIEIYYCILIRGSRSKTGVGAALAQMFRDPAGGWNELQAQFSGRGMKRLLRSQIERDLARLSSQVQAFMKQLSDLTPMEVLDQEGQFRFFRRLLNYDDWRIAGRPQHTQFLDFQVCHSDIESERDHLRVGDHFVRVLTMKEAVAETRPLALDALLKIPTNFMACTEWMHLPADKARKEVNKRRRHFNIAKTGFVSQMGNDAAKTNPRDVLVDESKQADIENLGDCLRALGDGQQLGEFSLTIVLYGKDRLALEQLAGEFAGVFTNADGSLFAETYNQLNAYFAIVPGNYAFNLRKLYLLNTNYADLSFLFTILPGETRNAYLDAEYLAVLETDNDTPYYLNLHCGEVGHTLILGMTGSGKTFLSVFLVQSAQKYQPQTYIFDIGGSYESVTRIFGGTYLNVGRESRDFTINPFSLPQTPENLQFLFSFFRVLIEGRAQHYRMDFKEEQKLWNAIERVYILEPGQRTVSNLASIIGEMKDRLHRWTRAGQYGFLFDNAEDTLTFAPFQTFNFKGWNDALEVLEPLLFYVLHRAGNEIADPSKLATFKMFLLDEAWLFFRNETIRNYVVQAQKTWRKHRAAMVLATQSLKELQESGLLPVVAECCPAKIFLANPEMDRAVYAEAFHLNDMELDLIDGLVPPGQMLIRKAQSSKRVRLNVDPVSYWIAVNSANENLKKWKYFDQFGFAEGLRRLAEEPLPNATHSRPKGVAA</sequence>
<dbReference type="EMBL" id="SMGK01000001">
    <property type="protein sequence ID" value="TCK75924.1"/>
    <property type="molecule type" value="Genomic_DNA"/>
</dbReference>
<name>A0A4R1LCK8_9BACT</name>